<organism evidence="6 7">
    <name type="scientific">Paucilactobacillus oligofermentans DSM 15707 = LMG 22743</name>
    <dbReference type="NCBI Taxonomy" id="1423778"/>
    <lineage>
        <taxon>Bacteria</taxon>
        <taxon>Bacillati</taxon>
        <taxon>Bacillota</taxon>
        <taxon>Bacilli</taxon>
        <taxon>Lactobacillales</taxon>
        <taxon>Lactobacillaceae</taxon>
        <taxon>Paucilactobacillus</taxon>
    </lineage>
</organism>
<evidence type="ECO:0000256" key="4">
    <source>
        <dbReference type="ARBA" id="ARBA00066388"/>
    </source>
</evidence>
<dbReference type="SUPFAM" id="SSF52540">
    <property type="entry name" value="P-loop containing nucleoside triphosphate hydrolases"/>
    <property type="match status" value="1"/>
</dbReference>
<dbReference type="PATRIC" id="fig|1423778.4.peg.1271"/>
<dbReference type="InterPro" id="IPR050093">
    <property type="entry name" value="ABC_SmlMolc_Importer"/>
</dbReference>
<proteinExistence type="predicted"/>
<dbReference type="Gene3D" id="3.40.50.300">
    <property type="entry name" value="P-loop containing nucleotide triphosphate hydrolases"/>
    <property type="match status" value="1"/>
</dbReference>
<dbReference type="SMART" id="SM00382">
    <property type="entry name" value="AAA"/>
    <property type="match status" value="1"/>
</dbReference>
<dbReference type="PANTHER" id="PTHR42781:SF4">
    <property type="entry name" value="SPERMIDINE_PUTRESCINE IMPORT ATP-BINDING PROTEIN POTA"/>
    <property type="match status" value="1"/>
</dbReference>
<dbReference type="InterPro" id="IPR003439">
    <property type="entry name" value="ABC_transporter-like_ATP-bd"/>
</dbReference>
<dbReference type="InterPro" id="IPR027417">
    <property type="entry name" value="P-loop_NTPase"/>
</dbReference>
<dbReference type="GO" id="GO:0016887">
    <property type="term" value="F:ATP hydrolysis activity"/>
    <property type="evidence" value="ECO:0007669"/>
    <property type="project" value="InterPro"/>
</dbReference>
<evidence type="ECO:0000313" key="7">
    <source>
        <dbReference type="Proteomes" id="UP000051697"/>
    </source>
</evidence>
<evidence type="ECO:0000313" key="6">
    <source>
        <dbReference type="EMBL" id="KRL55634.1"/>
    </source>
</evidence>
<evidence type="ECO:0000259" key="5">
    <source>
        <dbReference type="PROSITE" id="PS50893"/>
    </source>
</evidence>
<dbReference type="EMBL" id="AZFE01000031">
    <property type="protein sequence ID" value="KRL55634.1"/>
    <property type="molecule type" value="Genomic_DNA"/>
</dbReference>
<evidence type="ECO:0000256" key="3">
    <source>
        <dbReference type="ARBA" id="ARBA00022840"/>
    </source>
</evidence>
<reference evidence="6 7" key="1">
    <citation type="journal article" date="2015" name="Genome Announc.">
        <title>Expanding the biotechnology potential of lactobacilli through comparative genomics of 213 strains and associated genera.</title>
        <authorList>
            <person name="Sun Z."/>
            <person name="Harris H.M."/>
            <person name="McCann A."/>
            <person name="Guo C."/>
            <person name="Argimon S."/>
            <person name="Zhang W."/>
            <person name="Yang X."/>
            <person name="Jeffery I.B."/>
            <person name="Cooney J.C."/>
            <person name="Kagawa T.F."/>
            <person name="Liu W."/>
            <person name="Song Y."/>
            <person name="Salvetti E."/>
            <person name="Wrobel A."/>
            <person name="Rasinkangas P."/>
            <person name="Parkhill J."/>
            <person name="Rea M.C."/>
            <person name="O'Sullivan O."/>
            <person name="Ritari J."/>
            <person name="Douillard F.P."/>
            <person name="Paul Ross R."/>
            <person name="Yang R."/>
            <person name="Briner A.E."/>
            <person name="Felis G.E."/>
            <person name="de Vos W.M."/>
            <person name="Barrangou R."/>
            <person name="Klaenhammer T.R."/>
            <person name="Caufield P.W."/>
            <person name="Cui Y."/>
            <person name="Zhang H."/>
            <person name="O'Toole P.W."/>
        </authorList>
    </citation>
    <scope>NUCLEOTIDE SEQUENCE [LARGE SCALE GENOMIC DNA]</scope>
    <source>
        <strain evidence="6 7">DSM 15707</strain>
    </source>
</reference>
<dbReference type="Pfam" id="PF00005">
    <property type="entry name" value="ABC_tran"/>
    <property type="match status" value="1"/>
</dbReference>
<dbReference type="EC" id="7.6.2.9" evidence="4"/>
<gene>
    <name evidence="6" type="ORF">FC70_GL001236</name>
</gene>
<dbReference type="PROSITE" id="PS00211">
    <property type="entry name" value="ABC_TRANSPORTER_1"/>
    <property type="match status" value="1"/>
</dbReference>
<dbReference type="PROSITE" id="PS50893">
    <property type="entry name" value="ABC_TRANSPORTER_2"/>
    <property type="match status" value="1"/>
</dbReference>
<keyword evidence="3" id="KW-0067">ATP-binding</keyword>
<dbReference type="Proteomes" id="UP000051697">
    <property type="component" value="Unassembled WGS sequence"/>
</dbReference>
<keyword evidence="2" id="KW-0547">Nucleotide-binding</keyword>
<sequence length="322" mass="35971">MKITAQMGSFMIEFKNVSKEYEQGIALGNLNLKIEAGELFVLVGPSGSGKTTLLKMINGLNKPTHGEILIAGQNIIKSDINELRHNIGYVLQSGALFPNMTVEQNAAIQLDLLGWNDEKKYQRISELMTRVGLDPTTFLQRMPSELSGGEAQRVGIVRALAGQPNIVLMDEPFSALDPISRVQLQELVMELHREIETTFVFVTHDMQEALKLADRLAVLHHGELQQVGRPQEILAHPANQYVKNFFDNDTSVAIFLQQVIDAGFGVRQTNEVAIPMGDDQTIFDWSREINDHPDQLIVVDNIILRSEDLVNYMATLRVGVIK</sequence>
<keyword evidence="1" id="KW-0813">Transport</keyword>
<evidence type="ECO:0000256" key="2">
    <source>
        <dbReference type="ARBA" id="ARBA00022741"/>
    </source>
</evidence>
<protein>
    <recommendedName>
        <fullName evidence="4">ABC-type quaternary amine transporter</fullName>
        <ecNumber evidence="4">7.6.2.9</ecNumber>
    </recommendedName>
</protein>
<dbReference type="InterPro" id="IPR017871">
    <property type="entry name" value="ABC_transporter-like_CS"/>
</dbReference>
<comment type="caution">
    <text evidence="6">The sequence shown here is derived from an EMBL/GenBank/DDBJ whole genome shotgun (WGS) entry which is preliminary data.</text>
</comment>
<name>A0A0R1RNA6_9LACO</name>
<dbReference type="STRING" id="1423778.FC70_GL001236"/>
<keyword evidence="7" id="KW-1185">Reference proteome</keyword>
<feature type="domain" description="ABC transporter" evidence="5">
    <location>
        <begin position="12"/>
        <end position="246"/>
    </location>
</feature>
<dbReference type="InterPro" id="IPR003593">
    <property type="entry name" value="AAA+_ATPase"/>
</dbReference>
<accession>A0A0R1RNA6</accession>
<dbReference type="GO" id="GO:0005524">
    <property type="term" value="F:ATP binding"/>
    <property type="evidence" value="ECO:0007669"/>
    <property type="project" value="UniProtKB-KW"/>
</dbReference>
<dbReference type="FunFam" id="3.40.50.300:FF:000425">
    <property type="entry name" value="Probable ABC transporter, ATP-binding subunit"/>
    <property type="match status" value="1"/>
</dbReference>
<dbReference type="PANTHER" id="PTHR42781">
    <property type="entry name" value="SPERMIDINE/PUTRESCINE IMPORT ATP-BINDING PROTEIN POTA"/>
    <property type="match status" value="1"/>
</dbReference>
<dbReference type="GO" id="GO:0015418">
    <property type="term" value="F:ABC-type quaternary ammonium compound transporting activity"/>
    <property type="evidence" value="ECO:0007669"/>
    <property type="project" value="UniProtKB-EC"/>
</dbReference>
<evidence type="ECO:0000256" key="1">
    <source>
        <dbReference type="ARBA" id="ARBA00022448"/>
    </source>
</evidence>
<dbReference type="AlphaFoldDB" id="A0A0R1RNA6"/>